<evidence type="ECO:0000313" key="2">
    <source>
        <dbReference type="Proteomes" id="UP000605733"/>
    </source>
</evidence>
<dbReference type="RefSeq" id="WP_011710273.1">
    <property type="nucleotide sequence ID" value="NZ_BMIX01000001.1"/>
</dbReference>
<reference evidence="2" key="1">
    <citation type="journal article" date="2019" name="Int. J. Syst. Evol. Microbiol.">
        <title>The Global Catalogue of Microorganisms (GCM) 10K type strain sequencing project: providing services to taxonomists for standard genome sequencing and annotation.</title>
        <authorList>
            <consortium name="The Broad Institute Genomics Platform"/>
            <consortium name="The Broad Institute Genome Sequencing Center for Infectious Disease"/>
            <person name="Wu L."/>
            <person name="Ma J."/>
        </authorList>
    </citation>
    <scope>NUCLEOTIDE SEQUENCE [LARGE SCALE GENOMIC DNA]</scope>
    <source>
        <strain evidence="2">CGMCC 1.15422</strain>
    </source>
</reference>
<accession>A0ABQ1WC33</accession>
<evidence type="ECO:0000313" key="1">
    <source>
        <dbReference type="EMBL" id="GGG24401.1"/>
    </source>
</evidence>
<name>A0ABQ1WC33_9FLAO</name>
<gene>
    <name evidence="1" type="ORF">GCM10011532_04580</name>
</gene>
<dbReference type="Proteomes" id="UP000605733">
    <property type="component" value="Unassembled WGS sequence"/>
</dbReference>
<organism evidence="1 2">
    <name type="scientific">Christiangramia forsetii</name>
    <dbReference type="NCBI Taxonomy" id="411153"/>
    <lineage>
        <taxon>Bacteria</taxon>
        <taxon>Pseudomonadati</taxon>
        <taxon>Bacteroidota</taxon>
        <taxon>Flavobacteriia</taxon>
        <taxon>Flavobacteriales</taxon>
        <taxon>Flavobacteriaceae</taxon>
        <taxon>Christiangramia</taxon>
    </lineage>
</organism>
<dbReference type="EMBL" id="BMIX01000001">
    <property type="protein sequence ID" value="GGG24401.1"/>
    <property type="molecule type" value="Genomic_DNA"/>
</dbReference>
<proteinExistence type="predicted"/>
<comment type="caution">
    <text evidence="1">The sequence shown here is derived from an EMBL/GenBank/DDBJ whole genome shotgun (WGS) entry which is preliminary data.</text>
</comment>
<evidence type="ECO:0008006" key="3">
    <source>
        <dbReference type="Google" id="ProtNLM"/>
    </source>
</evidence>
<keyword evidence="2" id="KW-1185">Reference proteome</keyword>
<sequence>MKSREHVVTNGRAVFYAAMWGDFRQSALDKGWALGLHGSLASDMDIMAMPWTESASSVDVLIASLESCLTIPEDAFHFKTKRSTDKPNNRVVYTIHIWSDFYIDLNIIEK</sequence>
<protein>
    <recommendedName>
        <fullName evidence="3">Polymerase nucleotidyl transferase domain-containing protein</fullName>
    </recommendedName>
</protein>